<dbReference type="Pfam" id="PF08401">
    <property type="entry name" value="ArdcN"/>
    <property type="match status" value="1"/>
</dbReference>
<keyword evidence="3" id="KW-1185">Reference proteome</keyword>
<feature type="domain" description="N-terminal" evidence="1">
    <location>
        <begin position="37"/>
        <end position="102"/>
    </location>
</feature>
<protein>
    <recommendedName>
        <fullName evidence="1">N-terminal domain-containing protein</fullName>
    </recommendedName>
</protein>
<accession>A0ABR5ZWJ0</accession>
<dbReference type="EMBL" id="JACGAN010000003">
    <property type="protein sequence ID" value="MBA5746026.1"/>
    <property type="molecule type" value="Genomic_DNA"/>
</dbReference>
<dbReference type="Proteomes" id="UP000540056">
    <property type="component" value="Unassembled WGS sequence"/>
</dbReference>
<evidence type="ECO:0000259" key="1">
    <source>
        <dbReference type="Pfam" id="PF08401"/>
    </source>
</evidence>
<proteinExistence type="predicted"/>
<reference evidence="2 3" key="1">
    <citation type="submission" date="2020-07" db="EMBL/GenBank/DDBJ databases">
        <title>Draft Genome Sequences of Lactobacillales Isolated from the International Space Station.</title>
        <authorList>
            <person name="Bharadwaj A.R."/>
            <person name="Singh N.K."/>
            <person name="Wood J.M."/>
            <person name="Debieu M."/>
            <person name="O'Hara N.B."/>
            <person name="Karouia F."/>
            <person name="Mason C.E."/>
            <person name="Venkateswaran K."/>
        </authorList>
    </citation>
    <scope>NUCLEOTIDE SEQUENCE [LARGE SCALE GENOMIC DNA]</scope>
    <source>
        <strain evidence="2 3">151250015-1-258-55</strain>
    </source>
</reference>
<dbReference type="RefSeq" id="WP_182023093.1">
    <property type="nucleotide sequence ID" value="NZ_JACGAM010000003.1"/>
</dbReference>
<gene>
    <name evidence="2" type="ORF">H3232_02180</name>
</gene>
<organism evidence="2 3">
    <name type="scientific">Aerococcus urinaeequi</name>
    <dbReference type="NCBI Taxonomy" id="51665"/>
    <lineage>
        <taxon>Bacteria</taxon>
        <taxon>Bacillati</taxon>
        <taxon>Bacillota</taxon>
        <taxon>Bacilli</taxon>
        <taxon>Lactobacillales</taxon>
        <taxon>Aerococcaceae</taxon>
        <taxon>Aerococcus</taxon>
    </lineage>
</organism>
<name>A0ABR5ZWJ0_9LACT</name>
<comment type="caution">
    <text evidence="2">The sequence shown here is derived from an EMBL/GenBank/DDBJ whole genome shotgun (WGS) entry which is preliminary data.</text>
</comment>
<evidence type="ECO:0000313" key="3">
    <source>
        <dbReference type="Proteomes" id="UP000540056"/>
    </source>
</evidence>
<evidence type="ECO:0000313" key="2">
    <source>
        <dbReference type="EMBL" id="MBA5746026.1"/>
    </source>
</evidence>
<dbReference type="InterPro" id="IPR013610">
    <property type="entry name" value="ArdC_N"/>
</dbReference>
<sequence>MAYNYKKKTAEERKLEIDSLTDEMHVNLRNYATDPKELEAFLVFMSQFYDYSLKNQLLIHSQFKGAFGVASFKTFKDWGLSVLKGEKENLAAHKTTVETRKRVSFKLGTVFDVTQTNAQPEDYPDLFPNRKKDFQYTRKQMVILKKTLLRYANEEQIGVQTAKISNSPAKRYYRPDTHTIVLSNRNNKSESIHTLIHELAHAFGLDTKTNSLHYTAQWTQNLEHVTELETALEEVKHVSHTLISRLETLLEHEQLNVQVNLKDASKLKNSALAQAFFSIHTIEPITQIGRHRVYDLKLHSKTTGPQKYRILTTKKPNEIAHTWVGEKSGTDWLKEHALTAFVEKHPEITSPQEKIATLEKTIAGEAQPFNHFMKETRERTSQKELRY</sequence>